<evidence type="ECO:0000259" key="4">
    <source>
        <dbReference type="PROSITE" id="PS51061"/>
    </source>
</evidence>
<dbReference type="Gene3D" id="3.30.70.330">
    <property type="match status" value="1"/>
</dbReference>
<accession>A0A7J6MG72</accession>
<sequence length="675" mass="71862">MPRRSSKHMRSRTLRAGLGPGACNKYHDVAATPCYVTMFQPKTIAGCKDGRDVFSGTQNPYQFDKSYLRRVQMAADRASEAFDEKIVARGRERLCGRSASARSLSASSFVGYHTSPEVYYCAAKGIDRDTIGNVDTSMPGYMGYHPGVGPLGIHAVTSSKASVMGRAARVPVYRRQWKTDAAAILASALLEPDIGAAILAALQGPRDHRASSSLSSTSVLSPSNRGEEGRRRASKALTEIDTVVMKNLAGDVTKAEIVETLMRERLPLPPIGIEFHLDARGTFRGTVFVKFPTQRSAAACVEAFQPPNSPCRIGGRKVRLGLSSSRKQESTSRDVMEASLSREKQDMVKKLVDDFLADDRQREAFLPSDLDAAQRKYAHAIAEKAGLVHTTQLSPTNSMNDDIFVGATAARSPKRAVYLSKVDSTAEYTAKPILQFRVSSGRSSSKRGHRTASDISFSMDLDDFSPSSIKSKYSGAGSSSGMMAGSFGHGSGSSALFTSASSTQGDGLLPLPFTPPLKAVPAGQGILESPHPPPPGLADASLNDSRTLKFATSESGSPLNRSASTPSPDLPLADIPPPPGFEHLSPSRRSPTFPTGEAKVEIDEGVLGAHIANISKSLADARSGTSRGGHKFNRESPEFVPSNPTRLGLAPPTVTDPSAEAAAALNESIGKLLDT</sequence>
<feature type="compositionally biased region" description="Low complexity" evidence="2">
    <location>
        <begin position="211"/>
        <end position="223"/>
    </location>
</feature>
<reference evidence="5 6" key="1">
    <citation type="submission" date="2020-04" db="EMBL/GenBank/DDBJ databases">
        <title>Perkinsus olseni comparative genomics.</title>
        <authorList>
            <person name="Bogema D.R."/>
        </authorList>
    </citation>
    <scope>NUCLEOTIDE SEQUENCE [LARGE SCALE GENOMIC DNA]</scope>
    <source>
        <strain evidence="5">ATCC PRA-179</strain>
    </source>
</reference>
<dbReference type="Proteomes" id="UP000570595">
    <property type="component" value="Unassembled WGS sequence"/>
</dbReference>
<dbReference type="PROSITE" id="PS51061">
    <property type="entry name" value="R3H"/>
    <property type="match status" value="1"/>
</dbReference>
<dbReference type="GO" id="GO:0003723">
    <property type="term" value="F:RNA binding"/>
    <property type="evidence" value="ECO:0007669"/>
    <property type="project" value="UniProtKB-UniRule"/>
</dbReference>
<dbReference type="InterPro" id="IPR036867">
    <property type="entry name" value="R3H_dom_sf"/>
</dbReference>
<feature type="domain" description="RRM" evidence="3">
    <location>
        <begin position="241"/>
        <end position="325"/>
    </location>
</feature>
<feature type="region of interest" description="Disordered" evidence="2">
    <location>
        <begin position="619"/>
        <end position="655"/>
    </location>
</feature>
<keyword evidence="1" id="KW-0694">RNA-binding</keyword>
<feature type="region of interest" description="Disordered" evidence="2">
    <location>
        <begin position="520"/>
        <end position="598"/>
    </location>
</feature>
<evidence type="ECO:0000256" key="2">
    <source>
        <dbReference type="SAM" id="MobiDB-lite"/>
    </source>
</evidence>
<dbReference type="OrthoDB" id="434258at2759"/>
<dbReference type="InterPro" id="IPR000504">
    <property type="entry name" value="RRM_dom"/>
</dbReference>
<name>A0A7J6MG72_PEROL</name>
<dbReference type="Gene3D" id="3.30.1370.50">
    <property type="entry name" value="R3H-like domain"/>
    <property type="match status" value="1"/>
</dbReference>
<evidence type="ECO:0000256" key="1">
    <source>
        <dbReference type="PROSITE-ProRule" id="PRU00176"/>
    </source>
</evidence>
<dbReference type="SMART" id="SM00360">
    <property type="entry name" value="RRM"/>
    <property type="match status" value="1"/>
</dbReference>
<dbReference type="InterPro" id="IPR035979">
    <property type="entry name" value="RBD_domain_sf"/>
</dbReference>
<dbReference type="EMBL" id="JABAHT010000009">
    <property type="protein sequence ID" value="KAF4670464.1"/>
    <property type="molecule type" value="Genomic_DNA"/>
</dbReference>
<evidence type="ECO:0000259" key="3">
    <source>
        <dbReference type="PROSITE" id="PS50102"/>
    </source>
</evidence>
<gene>
    <name evidence="5" type="ORF">FOZ61_010690</name>
</gene>
<feature type="region of interest" description="Disordered" evidence="2">
    <location>
        <begin position="208"/>
        <end position="233"/>
    </location>
</feature>
<organism evidence="5 6">
    <name type="scientific">Perkinsus olseni</name>
    <name type="common">Perkinsus atlanticus</name>
    <dbReference type="NCBI Taxonomy" id="32597"/>
    <lineage>
        <taxon>Eukaryota</taxon>
        <taxon>Sar</taxon>
        <taxon>Alveolata</taxon>
        <taxon>Perkinsozoa</taxon>
        <taxon>Perkinsea</taxon>
        <taxon>Perkinsida</taxon>
        <taxon>Perkinsidae</taxon>
        <taxon>Perkinsus</taxon>
    </lineage>
</organism>
<proteinExistence type="predicted"/>
<comment type="caution">
    <text evidence="5">The sequence shown here is derived from an EMBL/GenBank/DDBJ whole genome shotgun (WGS) entry which is preliminary data.</text>
</comment>
<protein>
    <submittedName>
        <fullName evidence="5">Uncharacterized protein</fullName>
    </submittedName>
</protein>
<dbReference type="PROSITE" id="PS50102">
    <property type="entry name" value="RRM"/>
    <property type="match status" value="1"/>
</dbReference>
<evidence type="ECO:0000313" key="6">
    <source>
        <dbReference type="Proteomes" id="UP000570595"/>
    </source>
</evidence>
<dbReference type="AlphaFoldDB" id="A0A7J6MG72"/>
<dbReference type="InterPro" id="IPR012677">
    <property type="entry name" value="Nucleotide-bd_a/b_plait_sf"/>
</dbReference>
<evidence type="ECO:0000313" key="5">
    <source>
        <dbReference type="EMBL" id="KAF4670464.1"/>
    </source>
</evidence>
<feature type="domain" description="R3H" evidence="4">
    <location>
        <begin position="342"/>
        <end position="409"/>
    </location>
</feature>
<dbReference type="SUPFAM" id="SSF54928">
    <property type="entry name" value="RNA-binding domain, RBD"/>
    <property type="match status" value="1"/>
</dbReference>
<feature type="compositionally biased region" description="Polar residues" evidence="2">
    <location>
        <begin position="542"/>
        <end position="565"/>
    </location>
</feature>
<dbReference type="InterPro" id="IPR001374">
    <property type="entry name" value="R3H_dom"/>
</dbReference>